<sequence length="112" mass="12171">MSAMSLSCPLPILSVHPSRALVDEKFEVIVENLSPGCPVTIRSLHHSEDGDDWEAYGLYVSDHTGRVSVSQDMSFGGTYSGRESMGLIWSMRPVPGSRTGLRSQSTKNGLLC</sequence>
<reference evidence="2 3" key="1">
    <citation type="submission" date="2021-06" db="EMBL/GenBank/DDBJ databases">
        <authorList>
            <person name="Palmer J.M."/>
        </authorList>
    </citation>
    <scope>NUCLEOTIDE SEQUENCE [LARGE SCALE GENOMIC DNA]</scope>
    <source>
        <strain evidence="3">if_2019</strain>
        <tissue evidence="2">Muscle</tissue>
    </source>
</reference>
<dbReference type="InterPro" id="IPR006862">
    <property type="entry name" value="Thio_Ohase/aa_AcTrfase"/>
</dbReference>
<evidence type="ECO:0000259" key="1">
    <source>
        <dbReference type="Pfam" id="PF04775"/>
    </source>
</evidence>
<organism evidence="2 3">
    <name type="scientific">Ilyodon furcidens</name>
    <name type="common">goldbreast splitfin</name>
    <dbReference type="NCBI Taxonomy" id="33524"/>
    <lineage>
        <taxon>Eukaryota</taxon>
        <taxon>Metazoa</taxon>
        <taxon>Chordata</taxon>
        <taxon>Craniata</taxon>
        <taxon>Vertebrata</taxon>
        <taxon>Euteleostomi</taxon>
        <taxon>Actinopterygii</taxon>
        <taxon>Neopterygii</taxon>
        <taxon>Teleostei</taxon>
        <taxon>Neoteleostei</taxon>
        <taxon>Acanthomorphata</taxon>
        <taxon>Ovalentaria</taxon>
        <taxon>Atherinomorphae</taxon>
        <taxon>Cyprinodontiformes</taxon>
        <taxon>Goodeidae</taxon>
        <taxon>Ilyodon</taxon>
    </lineage>
</organism>
<accession>A0ABV0TDE0</accession>
<evidence type="ECO:0000313" key="3">
    <source>
        <dbReference type="Proteomes" id="UP001482620"/>
    </source>
</evidence>
<dbReference type="Gene3D" id="2.60.40.2240">
    <property type="entry name" value="Acyl-CoA thioester hydrolase/BAAT N-terminal domain"/>
    <property type="match status" value="1"/>
</dbReference>
<gene>
    <name evidence="2" type="ORF">ILYODFUR_029942</name>
</gene>
<dbReference type="PANTHER" id="PTHR10824">
    <property type="entry name" value="ACYL-COENZYME A THIOESTERASE-RELATED"/>
    <property type="match status" value="1"/>
</dbReference>
<protein>
    <recommendedName>
        <fullName evidence="1">Acyl-CoA thioester hydrolase/bile acid-CoA amino acid N-acetyltransferase domain-containing protein</fullName>
    </recommendedName>
</protein>
<keyword evidence="3" id="KW-1185">Reference proteome</keyword>
<evidence type="ECO:0000313" key="2">
    <source>
        <dbReference type="EMBL" id="MEQ2230504.1"/>
    </source>
</evidence>
<proteinExistence type="predicted"/>
<dbReference type="Proteomes" id="UP001482620">
    <property type="component" value="Unassembled WGS sequence"/>
</dbReference>
<dbReference type="InterPro" id="IPR042490">
    <property type="entry name" value="Thio_Ohase/BAAT_N"/>
</dbReference>
<dbReference type="PANTHER" id="PTHR10824:SF36">
    <property type="entry name" value="ACYL-COA THIOESTERASE 17-RELATED"/>
    <property type="match status" value="1"/>
</dbReference>
<name>A0ABV0TDE0_9TELE</name>
<dbReference type="Pfam" id="PF04775">
    <property type="entry name" value="Bile_Hydr_Trans"/>
    <property type="match status" value="1"/>
</dbReference>
<dbReference type="EMBL" id="JAHRIQ010027515">
    <property type="protein sequence ID" value="MEQ2230504.1"/>
    <property type="molecule type" value="Genomic_DNA"/>
</dbReference>
<feature type="domain" description="Acyl-CoA thioester hydrolase/bile acid-CoA amino acid N-acetyltransferase" evidence="1">
    <location>
        <begin position="23"/>
        <end position="107"/>
    </location>
</feature>
<comment type="caution">
    <text evidence="2">The sequence shown here is derived from an EMBL/GenBank/DDBJ whole genome shotgun (WGS) entry which is preliminary data.</text>
</comment>